<proteinExistence type="predicted"/>
<dbReference type="InterPro" id="IPR011006">
    <property type="entry name" value="CheY-like_superfamily"/>
</dbReference>
<dbReference type="RefSeq" id="WP_046968211.1">
    <property type="nucleotide sequence ID" value="NZ_CP017480.1"/>
</dbReference>
<dbReference type="PANTHER" id="PTHR37299">
    <property type="entry name" value="TRANSCRIPTIONAL REGULATOR-RELATED"/>
    <property type="match status" value="1"/>
</dbReference>
<dbReference type="PATRIC" id="fig|1440763.5.peg.2578"/>
<dbReference type="PROSITE" id="PS50930">
    <property type="entry name" value="HTH_LYTTR"/>
    <property type="match status" value="1"/>
</dbReference>
<dbReference type="STRING" id="1440763.BJI69_09150"/>
<dbReference type="KEGG" id="lrz:BJI69_09150"/>
<evidence type="ECO:0000256" key="1">
    <source>
        <dbReference type="ARBA" id="ARBA00023012"/>
    </source>
</evidence>
<dbReference type="PROSITE" id="PS50110">
    <property type="entry name" value="RESPONSE_REGULATORY"/>
    <property type="match status" value="1"/>
</dbReference>
<dbReference type="Proteomes" id="UP000182987">
    <property type="component" value="Chromosome"/>
</dbReference>
<dbReference type="SMART" id="SM00850">
    <property type="entry name" value="LytTR"/>
    <property type="match status" value="1"/>
</dbReference>
<dbReference type="SUPFAM" id="SSF52172">
    <property type="entry name" value="CheY-like"/>
    <property type="match status" value="1"/>
</dbReference>
<dbReference type="Pfam" id="PF00072">
    <property type="entry name" value="Response_reg"/>
    <property type="match status" value="1"/>
</dbReference>
<dbReference type="AlphaFoldDB" id="A0A0G9H9T4"/>
<gene>
    <name evidence="2" type="ORF">BJI69_09150</name>
</gene>
<dbReference type="OrthoDB" id="236568at2"/>
<evidence type="ECO:0000313" key="2">
    <source>
        <dbReference type="EMBL" id="APG04043.1"/>
    </source>
</evidence>
<keyword evidence="2" id="KW-0238">DNA-binding</keyword>
<dbReference type="InterPro" id="IPR001789">
    <property type="entry name" value="Sig_transdc_resp-reg_receiver"/>
</dbReference>
<reference evidence="3" key="1">
    <citation type="submission" date="2016-09" db="EMBL/GenBank/DDBJ databases">
        <authorList>
            <person name="Lysoe E."/>
        </authorList>
    </citation>
    <scope>NUCLEOTIDE SEQUENCE [LARGE SCALE GENOMIC DNA]</scope>
    <source>
        <strain evidence="3">LJ96T</strain>
    </source>
</reference>
<organism evidence="2 3">
    <name type="scientific">Luteibacter rhizovicinus DSM 16549</name>
    <dbReference type="NCBI Taxonomy" id="1440763"/>
    <lineage>
        <taxon>Bacteria</taxon>
        <taxon>Pseudomonadati</taxon>
        <taxon>Pseudomonadota</taxon>
        <taxon>Gammaproteobacteria</taxon>
        <taxon>Lysobacterales</taxon>
        <taxon>Rhodanobacteraceae</taxon>
        <taxon>Luteibacter</taxon>
    </lineage>
</organism>
<sequence>MIRVAVVDDEPLARSGVLSRLRAEPDVTVVAECHDGHALATLRRAEVDVAFVDVQMPGLSGLDALAAIPVAERPLAILLTAHDSFALRAFELNAIDYLLKPIDDERFAEAIDRARRQLGHTVTSSWPERFSIRIGTRLSFVEAADITWIEADGDYAALHVSGQRHLLRETLTTLSRKLDPARFLRVHRSAIVRVDQVAEFQPRPNRDAVLRLRDGTTLRASRTYIGALLAALHQRTHS</sequence>
<accession>A0A0G9H9T4</accession>
<dbReference type="Gene3D" id="3.40.50.2300">
    <property type="match status" value="1"/>
</dbReference>
<evidence type="ECO:0000313" key="3">
    <source>
        <dbReference type="Proteomes" id="UP000182987"/>
    </source>
</evidence>
<keyword evidence="1" id="KW-0902">Two-component regulatory system</keyword>
<dbReference type="Pfam" id="PF04397">
    <property type="entry name" value="LytTR"/>
    <property type="match status" value="1"/>
</dbReference>
<dbReference type="PANTHER" id="PTHR37299:SF1">
    <property type="entry name" value="STAGE 0 SPORULATION PROTEIN A HOMOLOG"/>
    <property type="match status" value="1"/>
</dbReference>
<dbReference type="Gene3D" id="2.40.50.1020">
    <property type="entry name" value="LytTr DNA-binding domain"/>
    <property type="match status" value="1"/>
</dbReference>
<keyword evidence="3" id="KW-1185">Reference proteome</keyword>
<protein>
    <submittedName>
        <fullName evidence="2">DNA-binding response regulator</fullName>
    </submittedName>
</protein>
<dbReference type="InterPro" id="IPR007492">
    <property type="entry name" value="LytTR_DNA-bd_dom"/>
</dbReference>
<dbReference type="SMART" id="SM00448">
    <property type="entry name" value="REC"/>
    <property type="match status" value="1"/>
</dbReference>
<dbReference type="GO" id="GO:0000156">
    <property type="term" value="F:phosphorelay response regulator activity"/>
    <property type="evidence" value="ECO:0007669"/>
    <property type="project" value="InterPro"/>
</dbReference>
<dbReference type="EMBL" id="CP017480">
    <property type="protein sequence ID" value="APG04043.1"/>
    <property type="molecule type" value="Genomic_DNA"/>
</dbReference>
<name>A0A0G9H9T4_9GAMM</name>
<dbReference type="InterPro" id="IPR046947">
    <property type="entry name" value="LytR-like"/>
</dbReference>
<dbReference type="GO" id="GO:0003677">
    <property type="term" value="F:DNA binding"/>
    <property type="evidence" value="ECO:0007669"/>
    <property type="project" value="UniProtKB-KW"/>
</dbReference>